<keyword evidence="1" id="KW-0732">Signal</keyword>
<keyword evidence="3" id="KW-1185">Reference proteome</keyword>
<dbReference type="PaxDb" id="123214-PERMA_2023"/>
<evidence type="ECO:0000256" key="1">
    <source>
        <dbReference type="SAM" id="SignalP"/>
    </source>
</evidence>
<dbReference type="Proteomes" id="UP000001366">
    <property type="component" value="Chromosome"/>
</dbReference>
<dbReference type="STRING" id="123214.PERMA_2023"/>
<feature type="signal peptide" evidence="1">
    <location>
        <begin position="1"/>
        <end position="20"/>
    </location>
</feature>
<dbReference type="AlphaFoldDB" id="C0QSX9"/>
<dbReference type="Pfam" id="PF07642">
    <property type="entry name" value="BBP2"/>
    <property type="match status" value="1"/>
</dbReference>
<dbReference type="EMBL" id="CP001230">
    <property type="protein sequence ID" value="ACO04574.1"/>
    <property type="molecule type" value="Genomic_DNA"/>
</dbReference>
<reference evidence="2 3" key="1">
    <citation type="journal article" date="2009" name="J. Bacteriol.">
        <title>Complete and draft genome sequences of six members of the Aquificales.</title>
        <authorList>
            <person name="Reysenbach A.L."/>
            <person name="Hamamura N."/>
            <person name="Podar M."/>
            <person name="Griffiths E."/>
            <person name="Ferreira S."/>
            <person name="Hochstein R."/>
            <person name="Heidelberg J."/>
            <person name="Johnson J."/>
            <person name="Mead D."/>
            <person name="Pohorille A."/>
            <person name="Sarmiento M."/>
            <person name="Schweighofer K."/>
            <person name="Seshadri R."/>
            <person name="Voytek M.A."/>
        </authorList>
    </citation>
    <scope>NUCLEOTIDE SEQUENCE [LARGE SCALE GENOMIC DNA]</scope>
    <source>
        <strain evidence="3">DSM 14350 / EX-H1</strain>
    </source>
</reference>
<sequence length="331" mass="35289">MRRFLGSLAAAGLLAGAASAGSITVANSNIEMSGAVTAGYFYVTNEGAGNNNDYFTVSNFSVGLKSKDKGTIGFVSYFGSNTWDGLLGRTTNKFKVKYAWVSINPVEGLTVDAGLLTTNIGYELYHSYDNLNYTFGMVWNAQPVTYPGARVTYSVAEGIDVYAEYNQDGTYGQSDSLAIGSIGSVGGIDYAVSYYDGNATQNLIDVVLGYSLAGMDVGLNLDYHWKDDATKTAGQDDTAYGIAIYLNPAVAANITVPVRLEYVNQGTSGIYGGIGDSAYSVTVTPTYKPTDNTYVRCEIAYVSTDAKAFADDKGNPKDNKTFIGFEAGFLF</sequence>
<organism evidence="2 3">
    <name type="scientific">Persephonella marina (strain DSM 14350 / EX-H1)</name>
    <dbReference type="NCBI Taxonomy" id="123214"/>
    <lineage>
        <taxon>Bacteria</taxon>
        <taxon>Pseudomonadati</taxon>
        <taxon>Aquificota</taxon>
        <taxon>Aquificia</taxon>
        <taxon>Aquificales</taxon>
        <taxon>Hydrogenothermaceae</taxon>
        <taxon>Persephonella</taxon>
    </lineage>
</organism>
<protein>
    <recommendedName>
        <fullName evidence="4">Porin</fullName>
    </recommendedName>
</protein>
<dbReference type="HOGENOM" id="CLU_778273_0_0_0"/>
<evidence type="ECO:0000313" key="3">
    <source>
        <dbReference type="Proteomes" id="UP000001366"/>
    </source>
</evidence>
<name>C0QSX9_PERMH</name>
<gene>
    <name evidence="2" type="ordered locus">PERMA_2023</name>
</gene>
<proteinExistence type="predicted"/>
<dbReference type="OrthoDB" id="11258at2"/>
<dbReference type="InterPro" id="IPR011486">
    <property type="entry name" value="BBP2"/>
</dbReference>
<evidence type="ECO:0000313" key="2">
    <source>
        <dbReference type="EMBL" id="ACO04574.1"/>
    </source>
</evidence>
<accession>C0QSX9</accession>
<dbReference type="eggNOG" id="COG3203">
    <property type="taxonomic scope" value="Bacteria"/>
</dbReference>
<evidence type="ECO:0008006" key="4">
    <source>
        <dbReference type="Google" id="ProtNLM"/>
    </source>
</evidence>
<dbReference type="SUPFAM" id="SSF56935">
    <property type="entry name" value="Porins"/>
    <property type="match status" value="1"/>
</dbReference>
<dbReference type="KEGG" id="pmx:PERMA_2023"/>
<dbReference type="RefSeq" id="WP_012676811.1">
    <property type="nucleotide sequence ID" value="NC_012440.1"/>
</dbReference>
<feature type="chain" id="PRO_5002902534" description="Porin" evidence="1">
    <location>
        <begin position="21"/>
        <end position="331"/>
    </location>
</feature>